<feature type="compositionally biased region" description="Low complexity" evidence="1">
    <location>
        <begin position="208"/>
        <end position="224"/>
    </location>
</feature>
<feature type="compositionally biased region" description="Low complexity" evidence="1">
    <location>
        <begin position="232"/>
        <end position="244"/>
    </location>
</feature>
<feature type="compositionally biased region" description="Basic and acidic residues" evidence="1">
    <location>
        <begin position="195"/>
        <end position="207"/>
    </location>
</feature>
<feature type="compositionally biased region" description="Low complexity" evidence="1">
    <location>
        <begin position="161"/>
        <end position="172"/>
    </location>
</feature>
<accession>A0A2J6QGZ4</accession>
<gene>
    <name evidence="2" type="ORF">NA56DRAFT_686097</name>
</gene>
<dbReference type="EMBL" id="KZ613470">
    <property type="protein sequence ID" value="PMD25536.1"/>
    <property type="molecule type" value="Genomic_DNA"/>
</dbReference>
<feature type="compositionally biased region" description="Basic and acidic residues" evidence="1">
    <location>
        <begin position="173"/>
        <end position="182"/>
    </location>
</feature>
<organism evidence="2 3">
    <name type="scientific">Hyaloscypha hepaticicola</name>
    <dbReference type="NCBI Taxonomy" id="2082293"/>
    <lineage>
        <taxon>Eukaryota</taxon>
        <taxon>Fungi</taxon>
        <taxon>Dikarya</taxon>
        <taxon>Ascomycota</taxon>
        <taxon>Pezizomycotina</taxon>
        <taxon>Leotiomycetes</taxon>
        <taxon>Helotiales</taxon>
        <taxon>Hyaloscyphaceae</taxon>
        <taxon>Hyaloscypha</taxon>
    </lineage>
</organism>
<name>A0A2J6QGZ4_9HELO</name>
<dbReference type="Proteomes" id="UP000235672">
    <property type="component" value="Unassembled WGS sequence"/>
</dbReference>
<feature type="region of interest" description="Disordered" evidence="1">
    <location>
        <begin position="152"/>
        <end position="183"/>
    </location>
</feature>
<proteinExistence type="predicted"/>
<sequence length="447" mass="49809">MSFPGQNRRAWDIYGPSYTNQTLPSDVRKVYAAGQLGKRTRSSSNEDFNSRCSRVQVWLKDQATAEDFEKVWGIFLDSTVSSATETYGATDQFYQGSLEDIDIVPDIPAHSSISADPASASELALSGEFSQYPNFVAPKSLIHDYSMNSSTVQPSTLSMVSPSEPNSSNLPSRSRDSLHPEPRPAVAATRELLRQSLDKSKQDKTRDSVQSTSSYNSMNSDMSMRWSSKHTSASSLGGQSISSLRKPSQKPMHMSIKKSHSRSSSTSRASNSIQPSDIPCSHSEKTGCTRTFTRDPDRKRHEEVFHSDQVWYTCLLHTCAQSCSENCKDWIHGQPYSNGRADKMKEHLEKVHNWSLTVKGIPKAFRHSYKRQQNGWVCKACGDLLGNWHDDRDNIEGHETVCEAVLQASFKRMSVEEPGIVGARKGGDMEKGRALSGGPEDESCQWF</sequence>
<feature type="compositionally biased region" description="Basic and acidic residues" evidence="1">
    <location>
        <begin position="282"/>
        <end position="298"/>
    </location>
</feature>
<protein>
    <submittedName>
        <fullName evidence="2">Uncharacterized protein</fullName>
    </submittedName>
</protein>
<dbReference type="AlphaFoldDB" id="A0A2J6QGZ4"/>
<evidence type="ECO:0000256" key="1">
    <source>
        <dbReference type="SAM" id="MobiDB-lite"/>
    </source>
</evidence>
<feature type="compositionally biased region" description="Low complexity" evidence="1">
    <location>
        <begin position="262"/>
        <end position="273"/>
    </location>
</feature>
<reference evidence="2 3" key="1">
    <citation type="submission" date="2016-05" db="EMBL/GenBank/DDBJ databases">
        <title>A degradative enzymes factory behind the ericoid mycorrhizal symbiosis.</title>
        <authorList>
            <consortium name="DOE Joint Genome Institute"/>
            <person name="Martino E."/>
            <person name="Morin E."/>
            <person name="Grelet G."/>
            <person name="Kuo A."/>
            <person name="Kohler A."/>
            <person name="Daghino S."/>
            <person name="Barry K."/>
            <person name="Choi C."/>
            <person name="Cichocki N."/>
            <person name="Clum A."/>
            <person name="Copeland A."/>
            <person name="Hainaut M."/>
            <person name="Haridas S."/>
            <person name="Labutti K."/>
            <person name="Lindquist E."/>
            <person name="Lipzen A."/>
            <person name="Khouja H.-R."/>
            <person name="Murat C."/>
            <person name="Ohm R."/>
            <person name="Olson A."/>
            <person name="Spatafora J."/>
            <person name="Veneault-Fourrey C."/>
            <person name="Henrissat B."/>
            <person name="Grigoriev I."/>
            <person name="Martin F."/>
            <person name="Perotto S."/>
        </authorList>
    </citation>
    <scope>NUCLEOTIDE SEQUENCE [LARGE SCALE GENOMIC DNA]</scope>
    <source>
        <strain evidence="2 3">UAMH 7357</strain>
    </source>
</reference>
<dbReference type="OrthoDB" id="3548972at2759"/>
<keyword evidence="3" id="KW-1185">Reference proteome</keyword>
<evidence type="ECO:0000313" key="2">
    <source>
        <dbReference type="EMBL" id="PMD25536.1"/>
    </source>
</evidence>
<evidence type="ECO:0000313" key="3">
    <source>
        <dbReference type="Proteomes" id="UP000235672"/>
    </source>
</evidence>
<feature type="region of interest" description="Disordered" evidence="1">
    <location>
        <begin position="195"/>
        <end position="298"/>
    </location>
</feature>
<feature type="region of interest" description="Disordered" evidence="1">
    <location>
        <begin position="421"/>
        <end position="447"/>
    </location>
</feature>